<reference evidence="2" key="2">
    <citation type="submission" date="2020-05" db="EMBL/GenBank/DDBJ databases">
        <authorList>
            <person name="Kim H.-S."/>
            <person name="Proctor R.H."/>
            <person name="Brown D.W."/>
        </authorList>
    </citation>
    <scope>NUCLEOTIDE SEQUENCE</scope>
    <source>
        <strain evidence="2">NRRL 20472</strain>
    </source>
</reference>
<organism evidence="2 3">
    <name type="scientific">Fusarium sarcochroum</name>
    <dbReference type="NCBI Taxonomy" id="1208366"/>
    <lineage>
        <taxon>Eukaryota</taxon>
        <taxon>Fungi</taxon>
        <taxon>Dikarya</taxon>
        <taxon>Ascomycota</taxon>
        <taxon>Pezizomycotina</taxon>
        <taxon>Sordariomycetes</taxon>
        <taxon>Hypocreomycetidae</taxon>
        <taxon>Hypocreales</taxon>
        <taxon>Nectriaceae</taxon>
        <taxon>Fusarium</taxon>
        <taxon>Fusarium lateritium species complex</taxon>
    </lineage>
</organism>
<reference evidence="2" key="1">
    <citation type="journal article" date="2020" name="BMC Genomics">
        <title>Correction to: Identification and distribution of gene clusters required for synthesis of sphingolipid metabolism inhibitors in diverse species of the filamentous fungus Fusarium.</title>
        <authorList>
            <person name="Kim H.S."/>
            <person name="Lohmar J.M."/>
            <person name="Busman M."/>
            <person name="Brown D.W."/>
            <person name="Naumann T.A."/>
            <person name="Divon H.H."/>
            <person name="Lysoe E."/>
            <person name="Uhlig S."/>
            <person name="Proctor R.H."/>
        </authorList>
    </citation>
    <scope>NUCLEOTIDE SEQUENCE</scope>
    <source>
        <strain evidence="2">NRRL 20472</strain>
    </source>
</reference>
<dbReference type="EMBL" id="JABEXW010000624">
    <property type="protein sequence ID" value="KAF4960802.1"/>
    <property type="molecule type" value="Genomic_DNA"/>
</dbReference>
<dbReference type="Proteomes" id="UP000622797">
    <property type="component" value="Unassembled WGS sequence"/>
</dbReference>
<evidence type="ECO:0000313" key="3">
    <source>
        <dbReference type="Proteomes" id="UP000622797"/>
    </source>
</evidence>
<gene>
    <name evidence="2" type="ORF">FSARC_10354</name>
</gene>
<dbReference type="PANTHER" id="PTHR48050:SF27">
    <property type="entry name" value="GLUCOSYLTRANSFERASE, PUTATIVE (AFU_ORTHOLOGUE AFUA_7G04880)-RELATED"/>
    <property type="match status" value="1"/>
</dbReference>
<evidence type="ECO:0000313" key="2">
    <source>
        <dbReference type="EMBL" id="KAF4960802.1"/>
    </source>
</evidence>
<keyword evidence="3" id="KW-1185">Reference proteome</keyword>
<name>A0A8H4TMY1_9HYPO</name>
<dbReference type="InterPro" id="IPR050426">
    <property type="entry name" value="Glycosyltransferase_28"/>
</dbReference>
<dbReference type="PANTHER" id="PTHR48050">
    <property type="entry name" value="STEROL 3-BETA-GLUCOSYLTRANSFERASE"/>
    <property type="match status" value="1"/>
</dbReference>
<accession>A0A8H4TMY1</accession>
<proteinExistence type="predicted"/>
<protein>
    <submittedName>
        <fullName evidence="2">Uncharacterized protein</fullName>
    </submittedName>
</protein>
<dbReference type="AlphaFoldDB" id="A0A8H4TMY1"/>
<dbReference type="OrthoDB" id="5243269at2759"/>
<comment type="caution">
    <text evidence="2">The sequence shown here is derived from an EMBL/GenBank/DDBJ whole genome shotgun (WGS) entry which is preliminary data.</text>
</comment>
<evidence type="ECO:0000256" key="1">
    <source>
        <dbReference type="SAM" id="MobiDB-lite"/>
    </source>
</evidence>
<feature type="region of interest" description="Disordered" evidence="1">
    <location>
        <begin position="83"/>
        <end position="102"/>
    </location>
</feature>
<sequence>MHRARNITSESSYANATLFELEKCCQHWGPRTCCRTAGRACVGEFLIIQFGILSWERRQNDARVEIDCDSKLVRSLAYLYRTPPEKNQQPEPAAPDYEETETHKKSWATKLNIFVRDSGLEFYPIGGDPAELMAYMVRIPGLIPNMKSLAAVEVQKKRYMVQEMLENFWDSGLMADPLTGVPFTADAIIANPPASRTLTAPKHSVSLCTSCLLCLGATPKLSHIRLLN</sequence>
<dbReference type="Gene3D" id="3.40.50.2000">
    <property type="entry name" value="Glycogen Phosphorylase B"/>
    <property type="match status" value="1"/>
</dbReference>